<dbReference type="AlphaFoldDB" id="A0A7C1SVV5"/>
<feature type="domain" description="DUF2786" evidence="1">
    <location>
        <begin position="6"/>
        <end position="45"/>
    </location>
</feature>
<proteinExistence type="predicted"/>
<sequence>MADREKLITKIRALTAKTVAAGCTEAEALLAAEKAAALMRDYQISLSELFIEQHSVRRRTAGQSQRDRLWRALAINTNTASILDFDAQGQQQRTFVGHEPGPQIAVYLYVVLDRAIDRAVAEFKTGSYYSRRRSLKTKRLAVAEFTHAMVCRLRDRLWDLFGSTRSESATVAALNALAERFPDAVEVAPRNQQKRKVAITEASISGFMAGEAVPLSHGMRGAAEPARLTGKAGA</sequence>
<comment type="caution">
    <text evidence="3">The sequence shown here is derived from an EMBL/GenBank/DDBJ whole genome shotgun (WGS) entry which is preliminary data.</text>
</comment>
<dbReference type="Pfam" id="PF23771">
    <property type="entry name" value="DUF7168"/>
    <property type="match status" value="1"/>
</dbReference>
<feature type="domain" description="DUF7168" evidence="2">
    <location>
        <begin position="55"/>
        <end position="185"/>
    </location>
</feature>
<evidence type="ECO:0000313" key="3">
    <source>
        <dbReference type="EMBL" id="HEB43402.1"/>
    </source>
</evidence>
<accession>A0A7C1SVV5</accession>
<evidence type="ECO:0000259" key="1">
    <source>
        <dbReference type="Pfam" id="PF10979"/>
    </source>
</evidence>
<protein>
    <submittedName>
        <fullName evidence="3">DUF2786 domain-containing protein</fullName>
    </submittedName>
</protein>
<dbReference type="InterPro" id="IPR024498">
    <property type="entry name" value="DUF2786"/>
</dbReference>
<dbReference type="InterPro" id="IPR055592">
    <property type="entry name" value="DUF7168"/>
</dbReference>
<evidence type="ECO:0000259" key="2">
    <source>
        <dbReference type="Pfam" id="PF23771"/>
    </source>
</evidence>
<organism evidence="3">
    <name type="scientific">Agrobacterium albertimagni</name>
    <dbReference type="NCBI Taxonomy" id="147266"/>
    <lineage>
        <taxon>Bacteria</taxon>
        <taxon>Pseudomonadati</taxon>
        <taxon>Pseudomonadota</taxon>
        <taxon>Alphaproteobacteria</taxon>
        <taxon>Hyphomicrobiales</taxon>
        <taxon>Rhizobiaceae</taxon>
        <taxon>Rhizobium/Agrobacterium group</taxon>
        <taxon>Agrobacterium</taxon>
    </lineage>
</organism>
<dbReference type="Pfam" id="PF10979">
    <property type="entry name" value="DUF2786"/>
    <property type="match status" value="1"/>
</dbReference>
<reference evidence="3" key="1">
    <citation type="journal article" date="2020" name="mSystems">
        <title>Genome- and Community-Level Interaction Insights into Carbon Utilization and Element Cycling Functions of Hydrothermarchaeota in Hydrothermal Sediment.</title>
        <authorList>
            <person name="Zhou Z."/>
            <person name="Liu Y."/>
            <person name="Xu W."/>
            <person name="Pan J."/>
            <person name="Luo Z.H."/>
            <person name="Li M."/>
        </authorList>
    </citation>
    <scope>NUCLEOTIDE SEQUENCE [LARGE SCALE GENOMIC DNA]</scope>
    <source>
        <strain evidence="3">SpSt-243</strain>
    </source>
</reference>
<gene>
    <name evidence="3" type="ORF">ENP70_06830</name>
</gene>
<dbReference type="EMBL" id="DSKI01000356">
    <property type="protein sequence ID" value="HEB43402.1"/>
    <property type="molecule type" value="Genomic_DNA"/>
</dbReference>
<name>A0A7C1SVV5_9HYPH</name>